<sequence>MQMLMKSSVAKNCFNFRLIPTRNRVATLFPPPHHGRGVENGCCHISRRERDSWEDDSKSCSKKKDEELIRGYSNNSGSFSDDSEGNSAGLVVITMPKGGWRTLCMDLEEVKACRDLGLDLEHERMLEMPNNGDNSLIASWHISSPGDDPRDVKARLKVWAQAMAFASTSKHCS</sequence>
<dbReference type="PANTHER" id="PTHR31865:SF2">
    <property type="entry name" value="OSJNBA0004B13.24 PROTEIN"/>
    <property type="match status" value="1"/>
</dbReference>
<proteinExistence type="predicted"/>
<accession>A0ABR2G185</accession>
<dbReference type="Proteomes" id="UP001472677">
    <property type="component" value="Unassembled WGS sequence"/>
</dbReference>
<dbReference type="PANTHER" id="PTHR31865">
    <property type="entry name" value="OSJNBA0071G03.3 PROTEIN"/>
    <property type="match status" value="1"/>
</dbReference>
<evidence type="ECO:0000313" key="2">
    <source>
        <dbReference type="Proteomes" id="UP001472677"/>
    </source>
</evidence>
<dbReference type="EMBL" id="JBBPBM010000004">
    <property type="protein sequence ID" value="KAK8590255.1"/>
    <property type="molecule type" value="Genomic_DNA"/>
</dbReference>
<gene>
    <name evidence="1" type="ORF">V6N12_024631</name>
</gene>
<name>A0ABR2G185_9ROSI</name>
<comment type="caution">
    <text evidence="1">The sequence shown here is derived from an EMBL/GenBank/DDBJ whole genome shotgun (WGS) entry which is preliminary data.</text>
</comment>
<protein>
    <submittedName>
        <fullName evidence="1">Uncharacterized protein</fullName>
    </submittedName>
</protein>
<evidence type="ECO:0000313" key="1">
    <source>
        <dbReference type="EMBL" id="KAK8590255.1"/>
    </source>
</evidence>
<organism evidence="1 2">
    <name type="scientific">Hibiscus sabdariffa</name>
    <name type="common">roselle</name>
    <dbReference type="NCBI Taxonomy" id="183260"/>
    <lineage>
        <taxon>Eukaryota</taxon>
        <taxon>Viridiplantae</taxon>
        <taxon>Streptophyta</taxon>
        <taxon>Embryophyta</taxon>
        <taxon>Tracheophyta</taxon>
        <taxon>Spermatophyta</taxon>
        <taxon>Magnoliopsida</taxon>
        <taxon>eudicotyledons</taxon>
        <taxon>Gunneridae</taxon>
        <taxon>Pentapetalae</taxon>
        <taxon>rosids</taxon>
        <taxon>malvids</taxon>
        <taxon>Malvales</taxon>
        <taxon>Malvaceae</taxon>
        <taxon>Malvoideae</taxon>
        <taxon>Hibiscus</taxon>
    </lineage>
</organism>
<keyword evidence="2" id="KW-1185">Reference proteome</keyword>
<reference evidence="1 2" key="1">
    <citation type="journal article" date="2024" name="G3 (Bethesda)">
        <title>Genome assembly of Hibiscus sabdariffa L. provides insights into metabolisms of medicinal natural products.</title>
        <authorList>
            <person name="Kim T."/>
        </authorList>
    </citation>
    <scope>NUCLEOTIDE SEQUENCE [LARGE SCALE GENOMIC DNA]</scope>
    <source>
        <strain evidence="1">TK-2024</strain>
        <tissue evidence="1">Old leaves</tissue>
    </source>
</reference>